<dbReference type="AlphaFoldDB" id="A0A7W8L2M2"/>
<dbReference type="InterPro" id="IPR050266">
    <property type="entry name" value="AB_hydrolase_sf"/>
</dbReference>
<dbReference type="GO" id="GO:0016020">
    <property type="term" value="C:membrane"/>
    <property type="evidence" value="ECO:0007669"/>
    <property type="project" value="TreeGrafter"/>
</dbReference>
<dbReference type="GO" id="GO:0046464">
    <property type="term" value="P:acylglycerol catabolic process"/>
    <property type="evidence" value="ECO:0007669"/>
    <property type="project" value="TreeGrafter"/>
</dbReference>
<dbReference type="PANTHER" id="PTHR43798">
    <property type="entry name" value="MONOACYLGLYCEROL LIPASE"/>
    <property type="match status" value="1"/>
</dbReference>
<organism evidence="2 3">
    <name type="scientific">Paraburkholderia youngii</name>
    <dbReference type="NCBI Taxonomy" id="2782701"/>
    <lineage>
        <taxon>Bacteria</taxon>
        <taxon>Pseudomonadati</taxon>
        <taxon>Pseudomonadota</taxon>
        <taxon>Betaproteobacteria</taxon>
        <taxon>Burkholderiales</taxon>
        <taxon>Burkholderiaceae</taxon>
        <taxon>Paraburkholderia</taxon>
    </lineage>
</organism>
<sequence length="418" mass="45858">MLERVGRNMHATAVLPRAVSALRDWRQSSAVHRRIVRFTPRASLSRFFQTMPMNLRHSFLRALSSVCACAVLGAASVAVAATPASEASPGAASAAAASSLDDSGPAYGPELQGFSYPAPVERFEFTSQGVPLQMAYMDVKPAHANGRTVVLLHGKNFCSATWDTTIRRLSDAGYRVIAPDQIGFCKSSKPEHYQYSFQQLARNTHALLESLGISDVTVVGHSTGGMLAVRYALMYPRETQQLVLVNPIGLEDWKAKGVPSLSVDQWYERELKTSADGIRRYEQATYYAGQWRADYEPWVQMLAGMYRGPGKQIVAWNSALLDDMIYTQPIYYELGQLSMPTLMLIGQKDTTAIGKDVAPPEVRVKIGHYPELGRAAATAIPHATLVEFAELGHAPQMQDPDAFHKALLDGLAAVQTDR</sequence>
<dbReference type="GO" id="GO:0047372">
    <property type="term" value="F:monoacylglycerol lipase activity"/>
    <property type="evidence" value="ECO:0007669"/>
    <property type="project" value="TreeGrafter"/>
</dbReference>
<dbReference type="SUPFAM" id="SSF53474">
    <property type="entry name" value="alpha/beta-Hydrolases"/>
    <property type="match status" value="1"/>
</dbReference>
<dbReference type="RefSeq" id="WP_375792134.1">
    <property type="nucleotide sequence ID" value="NZ_JACHDE010000002.1"/>
</dbReference>
<protein>
    <submittedName>
        <fullName evidence="2">Pimeloyl-ACP methyl ester carboxylesterase</fullName>
    </submittedName>
</protein>
<dbReference type="Gene3D" id="3.40.50.1820">
    <property type="entry name" value="alpha/beta hydrolase"/>
    <property type="match status" value="1"/>
</dbReference>
<evidence type="ECO:0000313" key="3">
    <source>
        <dbReference type="Proteomes" id="UP000592820"/>
    </source>
</evidence>
<proteinExistence type="predicted"/>
<gene>
    <name evidence="2" type="ORF">HDG41_001238</name>
</gene>
<dbReference type="InterPro" id="IPR000073">
    <property type="entry name" value="AB_hydrolase_1"/>
</dbReference>
<accession>A0A7W8L2M2</accession>
<dbReference type="Pfam" id="PF00561">
    <property type="entry name" value="Abhydrolase_1"/>
    <property type="match status" value="1"/>
</dbReference>
<comment type="caution">
    <text evidence="2">The sequence shown here is derived from an EMBL/GenBank/DDBJ whole genome shotgun (WGS) entry which is preliminary data.</text>
</comment>
<evidence type="ECO:0000313" key="2">
    <source>
        <dbReference type="EMBL" id="MBB5399199.1"/>
    </source>
</evidence>
<feature type="domain" description="AB hydrolase-1" evidence="1">
    <location>
        <begin position="148"/>
        <end position="399"/>
    </location>
</feature>
<dbReference type="PANTHER" id="PTHR43798:SF33">
    <property type="entry name" value="HYDROLASE, PUTATIVE (AFU_ORTHOLOGUE AFUA_2G14860)-RELATED"/>
    <property type="match status" value="1"/>
</dbReference>
<dbReference type="InterPro" id="IPR029058">
    <property type="entry name" value="AB_hydrolase_fold"/>
</dbReference>
<reference evidence="2 3" key="1">
    <citation type="submission" date="2020-08" db="EMBL/GenBank/DDBJ databases">
        <title>Genomic Encyclopedia of Type Strains, Phase IV (KMG-V): Genome sequencing to study the core and pangenomes of soil and plant-associated prokaryotes.</title>
        <authorList>
            <person name="Whitman W."/>
        </authorList>
    </citation>
    <scope>NUCLEOTIDE SEQUENCE [LARGE SCALE GENOMIC DNA]</scope>
    <source>
        <strain evidence="2 3">JPY162</strain>
    </source>
</reference>
<dbReference type="PRINTS" id="PR00111">
    <property type="entry name" value="ABHYDROLASE"/>
</dbReference>
<dbReference type="Proteomes" id="UP000592820">
    <property type="component" value="Unassembled WGS sequence"/>
</dbReference>
<name>A0A7W8L2M2_9BURK</name>
<dbReference type="EMBL" id="JACHDE010000002">
    <property type="protein sequence ID" value="MBB5399199.1"/>
    <property type="molecule type" value="Genomic_DNA"/>
</dbReference>
<evidence type="ECO:0000259" key="1">
    <source>
        <dbReference type="Pfam" id="PF00561"/>
    </source>
</evidence>